<dbReference type="Pfam" id="PF13527">
    <property type="entry name" value="Acetyltransf_9"/>
    <property type="match status" value="1"/>
</dbReference>
<evidence type="ECO:0000313" key="2">
    <source>
        <dbReference type="EMBL" id="NYE37948.1"/>
    </source>
</evidence>
<dbReference type="InterPro" id="IPR016181">
    <property type="entry name" value="Acyl_CoA_acyltransferase"/>
</dbReference>
<dbReference type="EC" id="2.3.1.-" evidence="2"/>
<reference evidence="2 3" key="1">
    <citation type="submission" date="2020-07" db="EMBL/GenBank/DDBJ databases">
        <authorList>
            <person name="Partida-Martinez L."/>
            <person name="Huntemann M."/>
            <person name="Clum A."/>
            <person name="Wang J."/>
            <person name="Palaniappan K."/>
            <person name="Ritter S."/>
            <person name="Chen I.-M."/>
            <person name="Stamatis D."/>
            <person name="Reddy T."/>
            <person name="O'Malley R."/>
            <person name="Daum C."/>
            <person name="Shapiro N."/>
            <person name="Ivanova N."/>
            <person name="Kyrpides N."/>
            <person name="Woyke T."/>
        </authorList>
    </citation>
    <scope>NUCLEOTIDE SEQUENCE [LARGE SCALE GENOMIC DNA]</scope>
    <source>
        <strain evidence="2 3">AT2.17</strain>
    </source>
</reference>
<name>A0A7Y9KUJ1_9ACTN</name>
<keyword evidence="2" id="KW-0808">Transferase</keyword>
<comment type="caution">
    <text evidence="2">The sequence shown here is derived from an EMBL/GenBank/DDBJ whole genome shotgun (WGS) entry which is preliminary data.</text>
</comment>
<accession>A0A7Y9KUJ1</accession>
<dbReference type="Proteomes" id="UP000549911">
    <property type="component" value="Unassembled WGS sequence"/>
</dbReference>
<dbReference type="GO" id="GO:0016747">
    <property type="term" value="F:acyltransferase activity, transferring groups other than amino-acyl groups"/>
    <property type="evidence" value="ECO:0007669"/>
    <property type="project" value="InterPro"/>
</dbReference>
<proteinExistence type="predicted"/>
<keyword evidence="3" id="KW-1185">Reference proteome</keyword>
<dbReference type="InterPro" id="IPR000182">
    <property type="entry name" value="GNAT_dom"/>
</dbReference>
<evidence type="ECO:0000313" key="3">
    <source>
        <dbReference type="Proteomes" id="UP000549911"/>
    </source>
</evidence>
<gene>
    <name evidence="2" type="ORF">F4692_003093</name>
</gene>
<sequence>MVRIREAGDVDTPAVEAVVEAAFGDHGAAVNDVIARLRSVEDLAAELVAVTGEGHEEQVVGCVALSRAWLDARERLVDVLVLSPLAVAPEHQRSGIGSALLEAVPAVAERLGAPLVFLEGDPGYYGTRGWDRASAHGLERPSHRIPDPACQVRVLAAHESWMTGRLVYPDVWWRLDLVGLRDPDLAAIEAALEGG</sequence>
<dbReference type="PROSITE" id="PS51186">
    <property type="entry name" value="GNAT"/>
    <property type="match status" value="1"/>
</dbReference>
<dbReference type="AlphaFoldDB" id="A0A7Y9KUJ1"/>
<dbReference type="SUPFAM" id="SSF55729">
    <property type="entry name" value="Acyl-CoA N-acyltransferases (Nat)"/>
    <property type="match status" value="1"/>
</dbReference>
<dbReference type="RefSeq" id="WP_218858639.1">
    <property type="nucleotide sequence ID" value="NZ_JACCBW010000003.1"/>
</dbReference>
<reference evidence="2 3" key="2">
    <citation type="submission" date="2020-08" db="EMBL/GenBank/DDBJ databases">
        <title>The Agave Microbiome: Exploring the role of microbial communities in plant adaptations to desert environments.</title>
        <authorList>
            <person name="Partida-Martinez L.P."/>
        </authorList>
    </citation>
    <scope>NUCLEOTIDE SEQUENCE [LARGE SCALE GENOMIC DNA]</scope>
    <source>
        <strain evidence="2 3">AT2.17</strain>
    </source>
</reference>
<evidence type="ECO:0000259" key="1">
    <source>
        <dbReference type="PROSITE" id="PS51186"/>
    </source>
</evidence>
<dbReference type="EMBL" id="JACCBW010000003">
    <property type="protein sequence ID" value="NYE37948.1"/>
    <property type="molecule type" value="Genomic_DNA"/>
</dbReference>
<organism evidence="2 3">
    <name type="scientific">Nocardioides cavernae</name>
    <dbReference type="NCBI Taxonomy" id="1921566"/>
    <lineage>
        <taxon>Bacteria</taxon>
        <taxon>Bacillati</taxon>
        <taxon>Actinomycetota</taxon>
        <taxon>Actinomycetes</taxon>
        <taxon>Propionibacteriales</taxon>
        <taxon>Nocardioidaceae</taxon>
        <taxon>Nocardioides</taxon>
    </lineage>
</organism>
<dbReference type="Gene3D" id="3.40.630.30">
    <property type="match status" value="1"/>
</dbReference>
<dbReference type="CDD" id="cd04301">
    <property type="entry name" value="NAT_SF"/>
    <property type="match status" value="1"/>
</dbReference>
<protein>
    <submittedName>
        <fullName evidence="2">Putative acetyltransferase</fullName>
        <ecNumber evidence="2">2.3.1.-</ecNumber>
    </submittedName>
</protein>
<keyword evidence="2" id="KW-0012">Acyltransferase</keyword>
<feature type="domain" description="N-acetyltransferase" evidence="1">
    <location>
        <begin position="2"/>
        <end position="148"/>
    </location>
</feature>